<dbReference type="InterPro" id="IPR011704">
    <property type="entry name" value="ATPase_dyneun-rel_AAA"/>
</dbReference>
<dbReference type="SUPFAM" id="SSF52540">
    <property type="entry name" value="P-loop containing nucleoside triphosphate hydrolases"/>
    <property type="match status" value="1"/>
</dbReference>
<dbReference type="InterPro" id="IPR052934">
    <property type="entry name" value="Methyl-DNA_Rec/Restrict_Enz"/>
</dbReference>
<keyword evidence="3" id="KW-1185">Reference proteome</keyword>
<dbReference type="Gene3D" id="3.40.50.300">
    <property type="entry name" value="P-loop containing nucleotide triphosphate hydrolases"/>
    <property type="match status" value="2"/>
</dbReference>
<evidence type="ECO:0000313" key="3">
    <source>
        <dbReference type="Proteomes" id="UP000503820"/>
    </source>
</evidence>
<protein>
    <recommendedName>
        <fullName evidence="1">ATPase dynein-related AAA domain-containing protein</fullName>
    </recommendedName>
</protein>
<comment type="caution">
    <text evidence="2">The sequence shown here is derived from an EMBL/GenBank/DDBJ whole genome shotgun (WGS) entry which is preliminary data.</text>
</comment>
<dbReference type="PANTHER" id="PTHR37291:SF1">
    <property type="entry name" value="TYPE IV METHYL-DIRECTED RESTRICTION ENZYME ECOKMCRB SUBUNIT"/>
    <property type="match status" value="1"/>
</dbReference>
<feature type="domain" description="ATPase dynein-related AAA" evidence="1">
    <location>
        <begin position="567"/>
        <end position="647"/>
    </location>
</feature>
<accession>A0A7J0BRX0</accession>
<organism evidence="2 3">
    <name type="scientific">Desulfovibrio psychrotolerans</name>
    <dbReference type="NCBI Taxonomy" id="415242"/>
    <lineage>
        <taxon>Bacteria</taxon>
        <taxon>Pseudomonadati</taxon>
        <taxon>Thermodesulfobacteriota</taxon>
        <taxon>Desulfovibrionia</taxon>
        <taxon>Desulfovibrionales</taxon>
        <taxon>Desulfovibrionaceae</taxon>
        <taxon>Desulfovibrio</taxon>
    </lineage>
</organism>
<dbReference type="EMBL" id="BLVP01000002">
    <property type="protein sequence ID" value="GFM35971.1"/>
    <property type="molecule type" value="Genomic_DNA"/>
</dbReference>
<sequence>MSIYLPAGLLQSIGKAEFVHAFETFINKGKVTAADIIANATVDNRNVSESSAQTKASVFNKIIKNNWQAQALKDCFINKSNPQSEIKAKELFNHHFSDQIYTTQYQLWDDFLKEWPMDRLKDMSYEQYSKAGSQDTFCYWIESKTEDLGSILGGSSFKFGVFSRKATDTKESKSGYTYTDTDAWMTILGNSAEEAFNNVKKSILKIIGYVQSDQLHEIETIPFWNVFKWKIAFLYQPRNTIRVVNIFKMEALQSYLGEKSRSSMSELHQRVINENPDVDVFELGRRIWSHYTDPQATSDDYSMPKTPRNIILYGPPGTGKTYSLQHGEIEELSLLKDLPSEQVKFVTFHPSYSYEDFIEGICPVLDDDSGQLRYTNKPGALKEISSRAKADSIQLDSGITINGVNKWKMSLGDTSTIDGNLVFETCMQEGIALFGFVDADLSNFISSSQELEKKLADLGVENKHIVAMMRQFTVEMKKGDIILVSKGNFGGIRAIGQVLGNYEYNNDLPGIYGFSDAYTHTRTVQWVWHDNTNTIPSEILLKRGVSQRTIYSINKSIKEDELVNVLGARRNKKPKNYVLKIDEINRGNVAKIFGELITLIEDDKRGETITLPSGDPFSVPDNLFIIGTMNTADRSLTHLDTALRRRFHFIEMPPRPDALRNQTIGTVDLTVLLERMNERMESLLGREHMLGHAYFMQDDDPISDGESFFRVIMNKILPQLQEYFFDDYEQIQKILGNKIVVKERLTTIPDRYTNREVFRIKRLKQQELLQAIAEEYGFIQNEGEDDA</sequence>
<dbReference type="PANTHER" id="PTHR37291">
    <property type="entry name" value="5-METHYLCYTOSINE-SPECIFIC RESTRICTION ENZYME B"/>
    <property type="match status" value="1"/>
</dbReference>
<reference evidence="2 3" key="1">
    <citation type="submission" date="2020-05" db="EMBL/GenBank/DDBJ databases">
        <title>Draft genome sequence of Desulfovibrio psychrotolerans JS1T.</title>
        <authorList>
            <person name="Ueno A."/>
            <person name="Tamazawa S."/>
            <person name="Tamamura S."/>
            <person name="Murakami T."/>
            <person name="Kiyama T."/>
            <person name="Inomata H."/>
            <person name="Amano Y."/>
            <person name="Miyakawa K."/>
            <person name="Tamaki H."/>
            <person name="Naganuma T."/>
            <person name="Kaneko K."/>
        </authorList>
    </citation>
    <scope>NUCLEOTIDE SEQUENCE [LARGE SCALE GENOMIC DNA]</scope>
    <source>
        <strain evidence="2 3">JS1</strain>
    </source>
</reference>
<evidence type="ECO:0000259" key="1">
    <source>
        <dbReference type="Pfam" id="PF07728"/>
    </source>
</evidence>
<dbReference type="Pfam" id="PF07728">
    <property type="entry name" value="AAA_5"/>
    <property type="match status" value="1"/>
</dbReference>
<gene>
    <name evidence="2" type="ORF">DSM19430T_06550</name>
</gene>
<dbReference type="Proteomes" id="UP000503820">
    <property type="component" value="Unassembled WGS sequence"/>
</dbReference>
<dbReference type="RefSeq" id="WP_174408671.1">
    <property type="nucleotide sequence ID" value="NZ_BLVP01000002.1"/>
</dbReference>
<proteinExistence type="predicted"/>
<name>A0A7J0BRX0_9BACT</name>
<dbReference type="GO" id="GO:0016887">
    <property type="term" value="F:ATP hydrolysis activity"/>
    <property type="evidence" value="ECO:0007669"/>
    <property type="project" value="InterPro"/>
</dbReference>
<dbReference type="InterPro" id="IPR027417">
    <property type="entry name" value="P-loop_NTPase"/>
</dbReference>
<dbReference type="GO" id="GO:0005524">
    <property type="term" value="F:ATP binding"/>
    <property type="evidence" value="ECO:0007669"/>
    <property type="project" value="InterPro"/>
</dbReference>
<evidence type="ECO:0000313" key="2">
    <source>
        <dbReference type="EMBL" id="GFM35971.1"/>
    </source>
</evidence>
<dbReference type="AlphaFoldDB" id="A0A7J0BRX0"/>